<dbReference type="EMBL" id="JBJUIK010000013">
    <property type="protein sequence ID" value="KAL3507327.1"/>
    <property type="molecule type" value="Genomic_DNA"/>
</dbReference>
<dbReference type="PRINTS" id="PR00300">
    <property type="entry name" value="CLPPROTEASEA"/>
</dbReference>
<keyword evidence="2" id="KW-0067">ATP-binding</keyword>
<evidence type="ECO:0008006" key="7">
    <source>
        <dbReference type="Google" id="ProtNLM"/>
    </source>
</evidence>
<dbReference type="InterPro" id="IPR027417">
    <property type="entry name" value="P-loop_NTPase"/>
</dbReference>
<evidence type="ECO:0000313" key="5">
    <source>
        <dbReference type="EMBL" id="KAL3507327.1"/>
    </source>
</evidence>
<feature type="domain" description="ClpA/ClpB AAA lid" evidence="4">
    <location>
        <begin position="70"/>
        <end position="110"/>
    </location>
</feature>
<dbReference type="PANTHER" id="PTHR11638:SF18">
    <property type="entry name" value="HEAT SHOCK PROTEIN 104"/>
    <property type="match status" value="1"/>
</dbReference>
<evidence type="ECO:0000256" key="1">
    <source>
        <dbReference type="ARBA" id="ARBA00022741"/>
    </source>
</evidence>
<accession>A0ABD2YIV2</accession>
<evidence type="ECO:0000259" key="3">
    <source>
        <dbReference type="Pfam" id="PF07724"/>
    </source>
</evidence>
<dbReference type="AlphaFoldDB" id="A0ABD2YIV2"/>
<dbReference type="PANTHER" id="PTHR11638">
    <property type="entry name" value="ATP-DEPENDENT CLP PROTEASE"/>
    <property type="match status" value="1"/>
</dbReference>
<protein>
    <recommendedName>
        <fullName evidence="7">ATPase AAA-type core domain-containing protein</fullName>
    </recommendedName>
</protein>
<dbReference type="Pfam" id="PF07724">
    <property type="entry name" value="AAA_2"/>
    <property type="match status" value="1"/>
</dbReference>
<dbReference type="InterPro" id="IPR003959">
    <property type="entry name" value="ATPase_AAA_core"/>
</dbReference>
<evidence type="ECO:0000256" key="2">
    <source>
        <dbReference type="ARBA" id="ARBA00022840"/>
    </source>
</evidence>
<dbReference type="SUPFAM" id="SSF52540">
    <property type="entry name" value="P-loop containing nucleoside triphosphate hydrolases"/>
    <property type="match status" value="2"/>
</dbReference>
<sequence length="281" mass="32017">MLSSLKDVAYNSAKLLHDSLAVLMDYFIISVYFDVYVPLVQCFGAYDSKYIQKEPSLKKLFEVDEVPGPSIDETIKILGSLQCKYERHRNVRYADEALIACANLSKQYIRTGEESFEPAPVAVVTSKHLKKSKCWLKRPPLVPLQVFSLLAQQGLGRGKGYSGYEKGGQLTKAILRRPHNVILLDEIEKAHEDVFNTLLQVLDDGRLTDEFLNRLDEIIIFNKLKKSDLIEVLDIMLEEVRERIQMKNTSLDFAGTFKEKLVLEVVALTPIWSKTAEDSHH</sequence>
<name>A0ABD2YIV2_9GENT</name>
<reference evidence="5 6" key="1">
    <citation type="submission" date="2024-11" db="EMBL/GenBank/DDBJ databases">
        <title>A near-complete genome assembly of Cinchona calisaya.</title>
        <authorList>
            <person name="Lian D.C."/>
            <person name="Zhao X.W."/>
            <person name="Wei L."/>
        </authorList>
    </citation>
    <scope>NUCLEOTIDE SEQUENCE [LARGE SCALE GENOMIC DNA]</scope>
    <source>
        <tissue evidence="5">Nenye</tissue>
    </source>
</reference>
<dbReference type="InterPro" id="IPR041546">
    <property type="entry name" value="ClpA/ClpB_AAA_lid"/>
</dbReference>
<dbReference type="Pfam" id="PF17871">
    <property type="entry name" value="AAA_lid_9"/>
    <property type="match status" value="1"/>
</dbReference>
<proteinExistence type="predicted"/>
<dbReference type="InterPro" id="IPR050130">
    <property type="entry name" value="ClpA_ClpB"/>
</dbReference>
<dbReference type="Gene3D" id="3.40.50.300">
    <property type="entry name" value="P-loop containing nucleotide triphosphate hydrolases"/>
    <property type="match status" value="2"/>
</dbReference>
<dbReference type="Proteomes" id="UP001630127">
    <property type="component" value="Unassembled WGS sequence"/>
</dbReference>
<dbReference type="GO" id="GO:0005524">
    <property type="term" value="F:ATP binding"/>
    <property type="evidence" value="ECO:0007669"/>
    <property type="project" value="UniProtKB-KW"/>
</dbReference>
<evidence type="ECO:0000259" key="4">
    <source>
        <dbReference type="Pfam" id="PF17871"/>
    </source>
</evidence>
<gene>
    <name evidence="5" type="ORF">ACH5RR_032709</name>
</gene>
<feature type="domain" description="ATPase AAA-type core" evidence="3">
    <location>
        <begin position="154"/>
        <end position="210"/>
    </location>
</feature>
<evidence type="ECO:0000313" key="6">
    <source>
        <dbReference type="Proteomes" id="UP001630127"/>
    </source>
</evidence>
<comment type="caution">
    <text evidence="5">The sequence shown here is derived from an EMBL/GenBank/DDBJ whole genome shotgun (WGS) entry which is preliminary data.</text>
</comment>
<organism evidence="5 6">
    <name type="scientific">Cinchona calisaya</name>
    <dbReference type="NCBI Taxonomy" id="153742"/>
    <lineage>
        <taxon>Eukaryota</taxon>
        <taxon>Viridiplantae</taxon>
        <taxon>Streptophyta</taxon>
        <taxon>Embryophyta</taxon>
        <taxon>Tracheophyta</taxon>
        <taxon>Spermatophyta</taxon>
        <taxon>Magnoliopsida</taxon>
        <taxon>eudicotyledons</taxon>
        <taxon>Gunneridae</taxon>
        <taxon>Pentapetalae</taxon>
        <taxon>asterids</taxon>
        <taxon>lamiids</taxon>
        <taxon>Gentianales</taxon>
        <taxon>Rubiaceae</taxon>
        <taxon>Cinchonoideae</taxon>
        <taxon>Cinchoneae</taxon>
        <taxon>Cinchona</taxon>
    </lineage>
</organism>
<keyword evidence="1" id="KW-0547">Nucleotide-binding</keyword>
<dbReference type="InterPro" id="IPR001270">
    <property type="entry name" value="ClpA/B"/>
</dbReference>
<keyword evidence="6" id="KW-1185">Reference proteome</keyword>